<name>A0A166PSN4_9AGAM</name>
<sequence>MPPKPKTPTLPKSRSVVGQDVGYDAAIAALNADDNCDEPVLAGNTFVQNAPAKNTGMDAPPVIGTIYFCQFCGDYPGESPLRCRTCKVVACNAKRQGESGCIFIPADLRLSAYEFECPKCAFADKRAILYVHESYTRVPLHNKSIMPTVAVGLLLSTVSVTSEGWATLVTKLQMQFLWATHQLLLVPILMKAGPDNYKTAIRKQKEIAAFMEKVQNKCRVLVFVDTHANSGTGSLQITAAKPPKCVSIDVVEPTHRSGSPKAVHLSVPLILIIWTLTMVPPTIDDMTIYDYLTCSFARLKIPPHFPSTPTCIQPAMPPKPKTPTLPKSRSVVGQDVGYDAAIAALNADDNCDEPVLAGNTFVQNAPAKNTGMDAPPVIGTIYFCQFCGDYPGESPLRCRTCKVVACNAKRQGESGCIFIPADLRLSAYEFECPKCAFADKRAILYVHESYTRVPLHNKSIMPTVAVGLLLSTVSVTSEGWATLVTKLQMQFLWATHQLLLVPILMKAGPDNYKTAIRKQKEIAAFMEKVQNKCRVLVFVDTHANSGTGSLQITAAKPPKCVSIDVLLKLYLPLVMKRLPQVESSTLILQTCGPEQAVFEVVLAFSGSSTVPQVLGGTLAEFGCARLTKEQDVEHALRDTIIGNYLLLKGSPPVWAVRNRQGPARAEMIGVHSPPDHVWGLELRGCPTAGCPWGPGDTKWTSTDPHNKAIAFCRRCKEKATIHREQDLPHVKRWGSAHPLIYRSRFPLTVEEVQIVMTKGKRIPAEAPGEGNRKRKQSQIDAGMAGSSKMPKTGPLQM</sequence>
<organism evidence="2 3">
    <name type="scientific">Athelia psychrophila</name>
    <dbReference type="NCBI Taxonomy" id="1759441"/>
    <lineage>
        <taxon>Eukaryota</taxon>
        <taxon>Fungi</taxon>
        <taxon>Dikarya</taxon>
        <taxon>Basidiomycota</taxon>
        <taxon>Agaricomycotina</taxon>
        <taxon>Agaricomycetes</taxon>
        <taxon>Agaricomycetidae</taxon>
        <taxon>Atheliales</taxon>
        <taxon>Atheliaceae</taxon>
        <taxon>Athelia</taxon>
    </lineage>
</organism>
<gene>
    <name evidence="2" type="ORF">FIBSPDRAFT_887205</name>
</gene>
<accession>A0A166PSN4</accession>
<evidence type="ECO:0000313" key="3">
    <source>
        <dbReference type="Proteomes" id="UP000076532"/>
    </source>
</evidence>
<feature type="region of interest" description="Disordered" evidence="1">
    <location>
        <begin position="310"/>
        <end position="329"/>
    </location>
</feature>
<evidence type="ECO:0000313" key="2">
    <source>
        <dbReference type="EMBL" id="KZP26406.1"/>
    </source>
</evidence>
<dbReference type="Proteomes" id="UP000076532">
    <property type="component" value="Unassembled WGS sequence"/>
</dbReference>
<reference evidence="2 3" key="1">
    <citation type="journal article" date="2016" name="Mol. Biol. Evol.">
        <title>Comparative Genomics of Early-Diverging Mushroom-Forming Fungi Provides Insights into the Origins of Lignocellulose Decay Capabilities.</title>
        <authorList>
            <person name="Nagy L.G."/>
            <person name="Riley R."/>
            <person name="Tritt A."/>
            <person name="Adam C."/>
            <person name="Daum C."/>
            <person name="Floudas D."/>
            <person name="Sun H."/>
            <person name="Yadav J.S."/>
            <person name="Pangilinan J."/>
            <person name="Larsson K.H."/>
            <person name="Matsuura K."/>
            <person name="Barry K."/>
            <person name="Labutti K."/>
            <person name="Kuo R."/>
            <person name="Ohm R.A."/>
            <person name="Bhattacharya S.S."/>
            <person name="Shirouzu T."/>
            <person name="Yoshinaga Y."/>
            <person name="Martin F.M."/>
            <person name="Grigoriev I.V."/>
            <person name="Hibbett D.S."/>
        </authorList>
    </citation>
    <scope>NUCLEOTIDE SEQUENCE [LARGE SCALE GENOMIC DNA]</scope>
    <source>
        <strain evidence="2 3">CBS 109695</strain>
    </source>
</reference>
<keyword evidence="3" id="KW-1185">Reference proteome</keyword>
<dbReference type="AlphaFoldDB" id="A0A166PSN4"/>
<proteinExistence type="predicted"/>
<dbReference type="OrthoDB" id="2633096at2759"/>
<feature type="region of interest" description="Disordered" evidence="1">
    <location>
        <begin position="761"/>
        <end position="797"/>
    </location>
</feature>
<evidence type="ECO:0000256" key="1">
    <source>
        <dbReference type="SAM" id="MobiDB-lite"/>
    </source>
</evidence>
<dbReference type="EMBL" id="KV417514">
    <property type="protein sequence ID" value="KZP26406.1"/>
    <property type="molecule type" value="Genomic_DNA"/>
</dbReference>
<protein>
    <submittedName>
        <fullName evidence="2">Uncharacterized protein</fullName>
    </submittedName>
</protein>